<reference evidence="10" key="1">
    <citation type="submission" date="2022-11" db="UniProtKB">
        <authorList>
            <consortium name="EnsemblMetazoa"/>
        </authorList>
    </citation>
    <scope>IDENTIFICATION</scope>
</reference>
<dbReference type="EnsemblMetazoa" id="XM_021038419.1">
    <property type="protein sequence ID" value="XP_020894078.1"/>
    <property type="gene ID" value="LOC110233153"/>
</dbReference>
<evidence type="ECO:0000256" key="2">
    <source>
        <dbReference type="ARBA" id="ARBA00012417"/>
    </source>
</evidence>
<proteinExistence type="inferred from homology"/>
<organism evidence="10 11">
    <name type="scientific">Exaiptasia diaphana</name>
    <name type="common">Tropical sea anemone</name>
    <name type="synonym">Aiptasia pulchella</name>
    <dbReference type="NCBI Taxonomy" id="2652724"/>
    <lineage>
        <taxon>Eukaryota</taxon>
        <taxon>Metazoa</taxon>
        <taxon>Cnidaria</taxon>
        <taxon>Anthozoa</taxon>
        <taxon>Hexacorallia</taxon>
        <taxon>Actiniaria</taxon>
        <taxon>Aiptasiidae</taxon>
        <taxon>Exaiptasia</taxon>
    </lineage>
</organism>
<dbReference type="PANTHER" id="PTHR33568">
    <property type="entry name" value="DNA POLYMERASE"/>
    <property type="match status" value="1"/>
</dbReference>
<comment type="similarity">
    <text evidence="1">Belongs to the DNA polymerase type-B family.</text>
</comment>
<accession>A0A913WU16</accession>
<evidence type="ECO:0000313" key="11">
    <source>
        <dbReference type="Proteomes" id="UP000887567"/>
    </source>
</evidence>
<dbReference type="InterPro" id="IPR043502">
    <property type="entry name" value="DNA/RNA_pol_sf"/>
</dbReference>
<name>A0A913WU16_EXADI</name>
<evidence type="ECO:0000256" key="6">
    <source>
        <dbReference type="ARBA" id="ARBA00022932"/>
    </source>
</evidence>
<evidence type="ECO:0000256" key="7">
    <source>
        <dbReference type="ARBA" id="ARBA00023125"/>
    </source>
</evidence>
<dbReference type="InterPro" id="IPR023211">
    <property type="entry name" value="DNA_pol_palm_dom_sf"/>
</dbReference>
<dbReference type="Gene3D" id="3.90.1600.10">
    <property type="entry name" value="Palm domain of DNA polymerase"/>
    <property type="match status" value="1"/>
</dbReference>
<keyword evidence="11" id="KW-1185">Reference proteome</keyword>
<dbReference type="AlphaFoldDB" id="A0A913WU16"/>
<dbReference type="GeneID" id="110233153"/>
<dbReference type="GO" id="GO:0003887">
    <property type="term" value="F:DNA-directed DNA polymerase activity"/>
    <property type="evidence" value="ECO:0007669"/>
    <property type="project" value="UniProtKB-KW"/>
</dbReference>
<evidence type="ECO:0000256" key="3">
    <source>
        <dbReference type="ARBA" id="ARBA00022679"/>
    </source>
</evidence>
<evidence type="ECO:0000256" key="8">
    <source>
        <dbReference type="ARBA" id="ARBA00049244"/>
    </source>
</evidence>
<evidence type="ECO:0000313" key="10">
    <source>
        <dbReference type="EnsemblMetazoa" id="XP_020894078.1"/>
    </source>
</evidence>
<sequence length="312" mass="36251">MEASGWPSQCQTEESKQNFLKDVESREEIKLNPEKMKFNPGMRYVAKLFLNSLWGKFAQNEQHSKTEYVNEADRYFKLLYSDIHEVNQVVLLDGGEMAQVTFTEKKEAIKPLQYGNVVLASCVTSWARLRLYEMLDKLKEQVLYHDTDSIIYKTSSPEEEEIPTGSSLGQWEDECKDPSKNWLIEFVSIGPKSYAYRTHEGETYIKCKGVTLTTSVRDKIHLQSMKEMVAEKHVTQTVSYPRRIERDAVFKQLRTVSMNKCVQLVYTKRQFLMGTFCSMDSTLTGGEGTKVVRNQDSFYFEGDLYLHLEIRR</sequence>
<dbReference type="SUPFAM" id="SSF56672">
    <property type="entry name" value="DNA/RNA polymerases"/>
    <property type="match status" value="1"/>
</dbReference>
<dbReference type="KEGG" id="epa:110233153"/>
<dbReference type="Proteomes" id="UP000887567">
    <property type="component" value="Unplaced"/>
</dbReference>
<dbReference type="EC" id="2.7.7.7" evidence="2"/>
<dbReference type="OrthoDB" id="5989329at2759"/>
<keyword evidence="6" id="KW-0239">DNA-directed DNA polymerase</keyword>
<dbReference type="PANTHER" id="PTHR33568:SF3">
    <property type="entry name" value="DNA-DIRECTED DNA POLYMERASE"/>
    <property type="match status" value="1"/>
</dbReference>
<keyword evidence="7" id="KW-0238">DNA-binding</keyword>
<comment type="catalytic activity">
    <reaction evidence="8">
        <text>DNA(n) + a 2'-deoxyribonucleoside 5'-triphosphate = DNA(n+1) + diphosphate</text>
        <dbReference type="Rhea" id="RHEA:22508"/>
        <dbReference type="Rhea" id="RHEA-COMP:17339"/>
        <dbReference type="Rhea" id="RHEA-COMP:17340"/>
        <dbReference type="ChEBI" id="CHEBI:33019"/>
        <dbReference type="ChEBI" id="CHEBI:61560"/>
        <dbReference type="ChEBI" id="CHEBI:173112"/>
        <dbReference type="EC" id="2.7.7.7"/>
    </reaction>
</comment>
<dbReference type="RefSeq" id="XP_020894078.1">
    <property type="nucleotide sequence ID" value="XM_021038419.1"/>
</dbReference>
<evidence type="ECO:0000256" key="5">
    <source>
        <dbReference type="ARBA" id="ARBA00022705"/>
    </source>
</evidence>
<evidence type="ECO:0000256" key="1">
    <source>
        <dbReference type="ARBA" id="ARBA00005755"/>
    </source>
</evidence>
<evidence type="ECO:0000259" key="9">
    <source>
        <dbReference type="Pfam" id="PF03175"/>
    </source>
</evidence>
<dbReference type="GO" id="GO:0000166">
    <property type="term" value="F:nucleotide binding"/>
    <property type="evidence" value="ECO:0007669"/>
    <property type="project" value="InterPro"/>
</dbReference>
<dbReference type="InterPro" id="IPR004868">
    <property type="entry name" value="DNA-dir_DNA_pol_B_mt/vir"/>
</dbReference>
<protein>
    <recommendedName>
        <fullName evidence="2">DNA-directed DNA polymerase</fullName>
        <ecNumber evidence="2">2.7.7.7</ecNumber>
    </recommendedName>
</protein>
<dbReference type="Gene3D" id="1.10.287.690">
    <property type="entry name" value="Helix hairpin bin"/>
    <property type="match status" value="1"/>
</dbReference>
<keyword evidence="4" id="KW-0548">Nucleotidyltransferase</keyword>
<dbReference type="OMA" id="AMSEPHA"/>
<feature type="domain" description="DNA-directed DNA polymerase family B mitochondria/virus" evidence="9">
    <location>
        <begin position="27"/>
        <end position="135"/>
    </location>
</feature>
<dbReference type="GO" id="GO:0006260">
    <property type="term" value="P:DNA replication"/>
    <property type="evidence" value="ECO:0007669"/>
    <property type="project" value="UniProtKB-KW"/>
</dbReference>
<dbReference type="GO" id="GO:0003677">
    <property type="term" value="F:DNA binding"/>
    <property type="evidence" value="ECO:0007669"/>
    <property type="project" value="UniProtKB-KW"/>
</dbReference>
<dbReference type="Pfam" id="PF03175">
    <property type="entry name" value="DNA_pol_B_2"/>
    <property type="match status" value="1"/>
</dbReference>
<keyword evidence="5" id="KW-0235">DNA replication</keyword>
<evidence type="ECO:0000256" key="4">
    <source>
        <dbReference type="ARBA" id="ARBA00022695"/>
    </source>
</evidence>
<keyword evidence="3" id="KW-0808">Transferase</keyword>